<dbReference type="PROSITE" id="PS51686">
    <property type="entry name" value="SAM_MT_RSMB_NOP"/>
    <property type="match status" value="1"/>
</dbReference>
<evidence type="ECO:0000256" key="6">
    <source>
        <dbReference type="PROSITE-ProRule" id="PRU01023"/>
    </source>
</evidence>
<keyword evidence="4 6" id="KW-0949">S-adenosyl-L-methionine</keyword>
<dbReference type="Pfam" id="PF01189">
    <property type="entry name" value="Methyltr_RsmB-F"/>
    <property type="match status" value="1"/>
</dbReference>
<evidence type="ECO:0000313" key="9">
    <source>
        <dbReference type="Proteomes" id="UP000016600"/>
    </source>
</evidence>
<gene>
    <name evidence="8" type="ORF">HMPREF1218_1894</name>
</gene>
<dbReference type="InterPro" id="IPR031341">
    <property type="entry name" value="Methyltr_RsmF_N"/>
</dbReference>
<dbReference type="EMBL" id="AWET01000006">
    <property type="protein sequence ID" value="ERK04055.1"/>
    <property type="molecule type" value="Genomic_DNA"/>
</dbReference>
<dbReference type="GO" id="GO:0008173">
    <property type="term" value="F:RNA methyltransferase activity"/>
    <property type="evidence" value="ECO:0007669"/>
    <property type="project" value="InterPro"/>
</dbReference>
<organism evidence="8 9">
    <name type="scientific">Hoylesella pleuritidis F0068</name>
    <dbReference type="NCBI Taxonomy" id="1081904"/>
    <lineage>
        <taxon>Bacteria</taxon>
        <taxon>Pseudomonadati</taxon>
        <taxon>Bacteroidota</taxon>
        <taxon>Bacteroidia</taxon>
        <taxon>Bacteroidales</taxon>
        <taxon>Prevotellaceae</taxon>
        <taxon>Hoylesella</taxon>
    </lineage>
</organism>
<dbReference type="Gene3D" id="3.40.50.150">
    <property type="entry name" value="Vaccinia Virus protein VP39"/>
    <property type="match status" value="1"/>
</dbReference>
<keyword evidence="3 6" id="KW-0808">Transferase</keyword>
<evidence type="ECO:0000313" key="8">
    <source>
        <dbReference type="EMBL" id="ERK04055.1"/>
    </source>
</evidence>
<evidence type="ECO:0000259" key="7">
    <source>
        <dbReference type="PROSITE" id="PS51686"/>
    </source>
</evidence>
<dbReference type="SUPFAM" id="SSF53335">
    <property type="entry name" value="S-adenosyl-L-methionine-dependent methyltransferases"/>
    <property type="match status" value="1"/>
</dbReference>
<dbReference type="InterPro" id="IPR029063">
    <property type="entry name" value="SAM-dependent_MTases_sf"/>
</dbReference>
<dbReference type="InterPro" id="IPR023267">
    <property type="entry name" value="RCMT"/>
</dbReference>
<keyword evidence="9" id="KW-1185">Reference proteome</keyword>
<dbReference type="RefSeq" id="WP_021582946.1">
    <property type="nucleotide sequence ID" value="NZ_AWET01000006.1"/>
</dbReference>
<feature type="domain" description="SAM-dependent MTase RsmB/NOP-type" evidence="7">
    <location>
        <begin position="1"/>
        <end position="295"/>
    </location>
</feature>
<dbReference type="InterPro" id="IPR027391">
    <property type="entry name" value="Nol1_Nop2_Fmu_2"/>
</dbReference>
<dbReference type="PATRIC" id="fig|1081904.3.peg.225"/>
<keyword evidence="1" id="KW-0963">Cytoplasm</keyword>
<dbReference type="CDD" id="cd02440">
    <property type="entry name" value="AdoMet_MTases"/>
    <property type="match status" value="1"/>
</dbReference>
<keyword evidence="5 6" id="KW-0694">RNA-binding</keyword>
<reference evidence="8 9" key="1">
    <citation type="submission" date="2013-08" db="EMBL/GenBank/DDBJ databases">
        <authorList>
            <person name="Durkin A.S."/>
            <person name="Haft D.R."/>
            <person name="McCorrison J."/>
            <person name="Torralba M."/>
            <person name="Gillis M."/>
            <person name="Haft D.H."/>
            <person name="Methe B."/>
            <person name="Sutton G."/>
            <person name="Nelson K.E."/>
        </authorList>
    </citation>
    <scope>NUCLEOTIDE SEQUENCE [LARGE SCALE GENOMIC DNA]</scope>
    <source>
        <strain evidence="8 9">F0068</strain>
    </source>
</reference>
<dbReference type="GO" id="GO:0003723">
    <property type="term" value="F:RNA binding"/>
    <property type="evidence" value="ECO:0007669"/>
    <property type="project" value="UniProtKB-UniRule"/>
</dbReference>
<feature type="binding site" evidence="6">
    <location>
        <position position="134"/>
    </location>
    <ligand>
        <name>S-adenosyl-L-methionine</name>
        <dbReference type="ChEBI" id="CHEBI:59789"/>
    </ligand>
</feature>
<evidence type="ECO:0000256" key="5">
    <source>
        <dbReference type="ARBA" id="ARBA00022884"/>
    </source>
</evidence>
<evidence type="ECO:0000256" key="3">
    <source>
        <dbReference type="ARBA" id="ARBA00022679"/>
    </source>
</evidence>
<comment type="similarity">
    <text evidence="6">Belongs to the class I-like SAM-binding methyltransferase superfamily. RsmB/NOP family.</text>
</comment>
<keyword evidence="2 6" id="KW-0489">Methyltransferase</keyword>
<dbReference type="AlphaFoldDB" id="U2MR02"/>
<proteinExistence type="inferred from homology"/>
<dbReference type="InterPro" id="IPR049560">
    <property type="entry name" value="MeTrfase_RsmB-F_NOP2_cat"/>
</dbReference>
<feature type="active site" description="Nucleophile" evidence="6">
    <location>
        <position position="231"/>
    </location>
</feature>
<comment type="caution">
    <text evidence="6">Lacks conserved residue(s) required for the propagation of feature annotation.</text>
</comment>
<evidence type="ECO:0000256" key="1">
    <source>
        <dbReference type="ARBA" id="ARBA00022490"/>
    </source>
</evidence>
<dbReference type="PRINTS" id="PR02008">
    <property type="entry name" value="RCMTFAMILY"/>
</dbReference>
<feature type="binding site" evidence="6">
    <location>
        <position position="178"/>
    </location>
    <ligand>
        <name>S-adenosyl-L-methionine</name>
        <dbReference type="ChEBI" id="CHEBI:59789"/>
    </ligand>
</feature>
<dbReference type="GO" id="GO:0001510">
    <property type="term" value="P:RNA methylation"/>
    <property type="evidence" value="ECO:0007669"/>
    <property type="project" value="InterPro"/>
</dbReference>
<dbReference type="Pfam" id="PF13636">
    <property type="entry name" value="Methyltranf_PUA"/>
    <property type="match status" value="1"/>
</dbReference>
<dbReference type="PANTHER" id="PTHR22807">
    <property type="entry name" value="NOP2 YEAST -RELATED NOL1/NOP2/FMU SUN DOMAIN-CONTAINING"/>
    <property type="match status" value="1"/>
</dbReference>
<dbReference type="Proteomes" id="UP000016600">
    <property type="component" value="Unassembled WGS sequence"/>
</dbReference>
<dbReference type="PANTHER" id="PTHR22807:SF30">
    <property type="entry name" value="28S RRNA (CYTOSINE(4447)-C(5))-METHYLTRANSFERASE-RELATED"/>
    <property type="match status" value="1"/>
</dbReference>
<comment type="caution">
    <text evidence="8">The sequence shown here is derived from an EMBL/GenBank/DDBJ whole genome shotgun (WGS) entry which is preliminary data.</text>
</comment>
<protein>
    <submittedName>
        <fullName evidence="8">NOL1/NOP2/sun family protein</fullName>
    </submittedName>
</protein>
<dbReference type="Gene3D" id="2.30.130.60">
    <property type="match status" value="1"/>
</dbReference>
<dbReference type="Gene3D" id="3.30.70.1170">
    <property type="entry name" value="Sun protein, domain 3"/>
    <property type="match status" value="1"/>
</dbReference>
<feature type="binding site" evidence="6">
    <location>
        <begin position="110"/>
        <end position="116"/>
    </location>
    <ligand>
        <name>S-adenosyl-L-methionine</name>
        <dbReference type="ChEBI" id="CHEBI:59789"/>
    </ligand>
</feature>
<accession>U2MR02</accession>
<evidence type="ECO:0000256" key="2">
    <source>
        <dbReference type="ARBA" id="ARBA00022603"/>
    </source>
</evidence>
<dbReference type="InterPro" id="IPR001678">
    <property type="entry name" value="MeTrfase_RsmB-F_NOP2_dom"/>
</dbReference>
<dbReference type="Pfam" id="PF17125">
    <property type="entry name" value="Methyltr_RsmF_N"/>
    <property type="match status" value="1"/>
</dbReference>
<sequence>MNFPADFEQYTRQLMGPELYQTVVSALTDEPPVSIRLNPFKCRMEDVRIPLADGRVPWCNTGVYLRQRPNFTFDPLMHAGAYYVQDASSMFLHRVIRQYVVDPVMMLDLCAAPGGKSTCALAALPVGSVLFCNEPVRNRAQILRENIVKFGHPDVVVTNNYARDYQRSGLMFDVVLADVPCSGEGMFRKDAGAIAEWSPANVAHCRRLQREIVSDIWPCLKPGGLLIYSTCTFNACENEENAAWIAAELGAEFLSVDTEQAWNITGSLVDEKPAYRFLPGRSRGEGFCLFILRKTTNGFSPCKKHQIARRKAVNCSLINGLLQSDVYEVAQRSDNELVAIPRRWADLYFSAAQSLHVIHAGITLGIQKGKDVIPHISLAFSTALNADFFPQVALDDAQAICFLRKEAVGLPAKTPRGAVLLTCRGRPIGFEKNVGQRANNLYPNEWKIKSSHIPQDNHNVIT</sequence>
<evidence type="ECO:0000256" key="4">
    <source>
        <dbReference type="ARBA" id="ARBA00022691"/>
    </source>
</evidence>
<name>U2MR02_9BACT</name>